<organism evidence="2 3">
    <name type="scientific">Trifolium medium</name>
    <dbReference type="NCBI Taxonomy" id="97028"/>
    <lineage>
        <taxon>Eukaryota</taxon>
        <taxon>Viridiplantae</taxon>
        <taxon>Streptophyta</taxon>
        <taxon>Embryophyta</taxon>
        <taxon>Tracheophyta</taxon>
        <taxon>Spermatophyta</taxon>
        <taxon>Magnoliopsida</taxon>
        <taxon>eudicotyledons</taxon>
        <taxon>Gunneridae</taxon>
        <taxon>Pentapetalae</taxon>
        <taxon>rosids</taxon>
        <taxon>fabids</taxon>
        <taxon>Fabales</taxon>
        <taxon>Fabaceae</taxon>
        <taxon>Papilionoideae</taxon>
        <taxon>50 kb inversion clade</taxon>
        <taxon>NPAAA clade</taxon>
        <taxon>Hologalegina</taxon>
        <taxon>IRL clade</taxon>
        <taxon>Trifolieae</taxon>
        <taxon>Trifolium</taxon>
    </lineage>
</organism>
<keyword evidence="3" id="KW-1185">Reference proteome</keyword>
<feature type="non-terminal residue" evidence="2">
    <location>
        <position position="101"/>
    </location>
</feature>
<sequence>MEEMGLPTFDASDLEQGGKSSRIVNCVLALKSYSEWKLEGKNGLWKYGGSPKPQPTFAKIFVRKNSIPFMKSLSRGTAISLDDKDGSPSEHSSSIDAVLND</sequence>
<dbReference type="AlphaFoldDB" id="A0A392PCC8"/>
<protein>
    <submittedName>
        <fullName evidence="2">Kinesin-4-like</fullName>
    </submittedName>
</protein>
<proteinExistence type="predicted"/>
<name>A0A392PCC8_9FABA</name>
<evidence type="ECO:0000313" key="2">
    <source>
        <dbReference type="EMBL" id="MCI09130.1"/>
    </source>
</evidence>
<reference evidence="2 3" key="1">
    <citation type="journal article" date="2018" name="Front. Plant Sci.">
        <title>Red Clover (Trifolium pratense) and Zigzag Clover (T. medium) - A Picture of Genomic Similarities and Differences.</title>
        <authorList>
            <person name="Dluhosova J."/>
            <person name="Istvanek J."/>
            <person name="Nedelnik J."/>
            <person name="Repkova J."/>
        </authorList>
    </citation>
    <scope>NUCLEOTIDE SEQUENCE [LARGE SCALE GENOMIC DNA]</scope>
    <source>
        <strain evidence="3">cv. 10/8</strain>
        <tissue evidence="2">Leaf</tissue>
    </source>
</reference>
<evidence type="ECO:0000313" key="3">
    <source>
        <dbReference type="Proteomes" id="UP000265520"/>
    </source>
</evidence>
<dbReference type="Gene3D" id="1.10.418.10">
    <property type="entry name" value="Calponin-like domain"/>
    <property type="match status" value="1"/>
</dbReference>
<comment type="caution">
    <text evidence="2">The sequence shown here is derived from an EMBL/GenBank/DDBJ whole genome shotgun (WGS) entry which is preliminary data.</text>
</comment>
<dbReference type="EMBL" id="LXQA010071491">
    <property type="protein sequence ID" value="MCI09130.1"/>
    <property type="molecule type" value="Genomic_DNA"/>
</dbReference>
<feature type="region of interest" description="Disordered" evidence="1">
    <location>
        <begin position="80"/>
        <end position="101"/>
    </location>
</feature>
<evidence type="ECO:0000256" key="1">
    <source>
        <dbReference type="SAM" id="MobiDB-lite"/>
    </source>
</evidence>
<dbReference type="Proteomes" id="UP000265520">
    <property type="component" value="Unassembled WGS sequence"/>
</dbReference>
<dbReference type="InterPro" id="IPR036872">
    <property type="entry name" value="CH_dom_sf"/>
</dbReference>
<accession>A0A392PCC8</accession>